<dbReference type="Proteomes" id="UP001465153">
    <property type="component" value="Unassembled WGS sequence"/>
</dbReference>
<evidence type="ECO:0000313" key="3">
    <source>
        <dbReference type="EMBL" id="GAA6168935.1"/>
    </source>
</evidence>
<gene>
    <name evidence="3" type="ORF">NBRC116591_27460</name>
</gene>
<feature type="signal peptide" evidence="1">
    <location>
        <begin position="1"/>
        <end position="21"/>
    </location>
</feature>
<proteinExistence type="predicted"/>
<dbReference type="SUPFAM" id="SSF49313">
    <property type="entry name" value="Cadherin-like"/>
    <property type="match status" value="1"/>
</dbReference>
<keyword evidence="4" id="KW-1185">Reference proteome</keyword>
<dbReference type="InterPro" id="IPR006644">
    <property type="entry name" value="Cadg"/>
</dbReference>
<dbReference type="InterPro" id="IPR013783">
    <property type="entry name" value="Ig-like_fold"/>
</dbReference>
<sequence length="815" mass="90334">MLKKLSKLSKGSVLLSSAVLAACGGGSGSNNAPVFNVQESISAFEEQEFVFAIDATDRDGDILTYSASNLPLWLTLDETTGILTGTPLEEDVGVFDDITVNVSDGRNSVSDEFSIEVIATENITVSGRSSGIVLSNALVTVDVVNSVSDTSGKSTNISATLKSNSDEDIRFITDENGFFEFNLQLIEGEFDGSELLEIRIQGVEEQERLEFVSQIGDIDYILSVAGEENELTIENLTRLSVSPLSTALALEAQDLNSSVISDWDLLQEREMGLILDDVVETANLITLLSTEDTVTEGQETILDVLRSGENILQERISDLLDLNNLTDENGNLLEFAADRLNEIEELPNNQIFLNDENIQLIIDRPLVLANPFVQGFHPGILEDVIEFNGTETGTFYRNTLNRNSMASFSWNINEDGVLVINSTPEQRFTDLFSMQVRDLLGVGFSDEINRILSQQNFAQLIPINVTEETIEIRVISFNELSFIASVQHEISYDINETLMDLGFEGELPTVTQNGVLTGDRLVLSNSNLAFETADFEAQSWSLPVQNNFRELLGGGFGESPSQDLYRFFDDGTTGPGLLGGPASVWEVDNGNLIFSTDADSFEITPLIETQDDIYILVERSNVDTGVTKLVSNMTRLIEDNVNQFGQDFILPAPTESSAPIWFSGANFFSNPDDFTTEGVINFELLFGYAFPDGVENIVTRISSDFNFPECLSNDNTSCIERIDERTINVEGNNITIGLREEDTDENFSFFTRRDRVWDVLNYDIDNGRVVVLERILVESRSNLGPVLIAPRINVLQLRDIAVDYPIEYRDNPQLF</sequence>
<accession>A0ABQ0ABA4</accession>
<organism evidence="3 4">
    <name type="scientific">Sessilibacter corallicola</name>
    <dbReference type="NCBI Taxonomy" id="2904075"/>
    <lineage>
        <taxon>Bacteria</taxon>
        <taxon>Pseudomonadati</taxon>
        <taxon>Pseudomonadota</taxon>
        <taxon>Gammaproteobacteria</taxon>
        <taxon>Cellvibrionales</taxon>
        <taxon>Cellvibrionaceae</taxon>
        <taxon>Sessilibacter</taxon>
    </lineage>
</organism>
<dbReference type="EMBL" id="BAABWN010000009">
    <property type="protein sequence ID" value="GAA6168935.1"/>
    <property type="molecule type" value="Genomic_DNA"/>
</dbReference>
<dbReference type="SMART" id="SM00736">
    <property type="entry name" value="CADG"/>
    <property type="match status" value="1"/>
</dbReference>
<dbReference type="InterPro" id="IPR015919">
    <property type="entry name" value="Cadherin-like_sf"/>
</dbReference>
<name>A0ABQ0ABA4_9GAMM</name>
<dbReference type="PROSITE" id="PS51257">
    <property type="entry name" value="PROKAR_LIPOPROTEIN"/>
    <property type="match status" value="1"/>
</dbReference>
<keyword evidence="1" id="KW-0732">Signal</keyword>
<dbReference type="Pfam" id="PF05345">
    <property type="entry name" value="He_PIG"/>
    <property type="match status" value="1"/>
</dbReference>
<reference evidence="3 4" key="1">
    <citation type="submission" date="2024-04" db="EMBL/GenBank/DDBJ databases">
        <title>Draft genome sequence of Sessilibacter corallicola NBRC 116591.</title>
        <authorList>
            <person name="Miyakawa T."/>
            <person name="Kusuya Y."/>
            <person name="Miura T."/>
        </authorList>
    </citation>
    <scope>NUCLEOTIDE SEQUENCE [LARGE SCALE GENOMIC DNA]</scope>
    <source>
        <strain evidence="3 4">KU-00831-HH</strain>
    </source>
</reference>
<dbReference type="RefSeq" id="WP_353303621.1">
    <property type="nucleotide sequence ID" value="NZ_BAABWN010000009.1"/>
</dbReference>
<comment type="caution">
    <text evidence="3">The sequence shown here is derived from an EMBL/GenBank/DDBJ whole genome shotgun (WGS) entry which is preliminary data.</text>
</comment>
<feature type="chain" id="PRO_5045280020" description="Dystroglycan-type cadherin-like domain-containing protein" evidence="1">
    <location>
        <begin position="22"/>
        <end position="815"/>
    </location>
</feature>
<evidence type="ECO:0000313" key="4">
    <source>
        <dbReference type="Proteomes" id="UP001465153"/>
    </source>
</evidence>
<dbReference type="Gene3D" id="2.60.40.10">
    <property type="entry name" value="Immunoglobulins"/>
    <property type="match status" value="1"/>
</dbReference>
<protein>
    <recommendedName>
        <fullName evidence="2">Dystroglycan-type cadherin-like domain-containing protein</fullName>
    </recommendedName>
</protein>
<feature type="domain" description="Dystroglycan-type cadherin-like" evidence="2">
    <location>
        <begin position="33"/>
        <end position="124"/>
    </location>
</feature>
<evidence type="ECO:0000256" key="1">
    <source>
        <dbReference type="SAM" id="SignalP"/>
    </source>
</evidence>
<evidence type="ECO:0000259" key="2">
    <source>
        <dbReference type="SMART" id="SM00736"/>
    </source>
</evidence>